<organism evidence="2 3">
    <name type="scientific">Leucobacter exalbidus</name>
    <dbReference type="NCBI Taxonomy" id="662960"/>
    <lineage>
        <taxon>Bacteria</taxon>
        <taxon>Bacillati</taxon>
        <taxon>Actinomycetota</taxon>
        <taxon>Actinomycetes</taxon>
        <taxon>Micrococcales</taxon>
        <taxon>Microbacteriaceae</taxon>
        <taxon>Leucobacter</taxon>
    </lineage>
</organism>
<feature type="transmembrane region" description="Helical" evidence="1">
    <location>
        <begin position="97"/>
        <end position="120"/>
    </location>
</feature>
<accession>A0A940PMD3</accession>
<evidence type="ECO:0008006" key="4">
    <source>
        <dbReference type="Google" id="ProtNLM"/>
    </source>
</evidence>
<comment type="caution">
    <text evidence="2">The sequence shown here is derived from an EMBL/GenBank/DDBJ whole genome shotgun (WGS) entry which is preliminary data.</text>
</comment>
<dbReference type="EMBL" id="JAFIDA010000001">
    <property type="protein sequence ID" value="MBP1325765.1"/>
    <property type="molecule type" value="Genomic_DNA"/>
</dbReference>
<keyword evidence="3" id="KW-1185">Reference proteome</keyword>
<feature type="transmembrane region" description="Helical" evidence="1">
    <location>
        <begin position="21"/>
        <end position="46"/>
    </location>
</feature>
<evidence type="ECO:0000256" key="1">
    <source>
        <dbReference type="SAM" id="Phobius"/>
    </source>
</evidence>
<proteinExistence type="predicted"/>
<name>A0A940PMD3_9MICO</name>
<dbReference type="RefSeq" id="WP_209704771.1">
    <property type="nucleotide sequence ID" value="NZ_JAFIDA010000001.1"/>
</dbReference>
<sequence length="227" mass="23789">MAITSNHSPQSTPRTVAARRPALITLITATAAVLAVAVFAGVWLTLWSFSGKLGEFAFVTPVVSDLSPALHNTADIYQAFDTVIVSSSAALVVPRTLAAIATALPFLIMITGCIGVMILARRLLTARPFTRAGQVIIAVLGGLATVSSALIRWCETRATELAVAELGLPTSGGTATDSALGPWVSPSSFDALQDLDWPLLALGVTLLLVAALWRQASRLQRDTEGLI</sequence>
<evidence type="ECO:0000313" key="2">
    <source>
        <dbReference type="EMBL" id="MBP1325765.1"/>
    </source>
</evidence>
<feature type="transmembrane region" description="Helical" evidence="1">
    <location>
        <begin position="195"/>
        <end position="213"/>
    </location>
</feature>
<keyword evidence="1" id="KW-0472">Membrane</keyword>
<protein>
    <recommendedName>
        <fullName evidence="4">DUF2975 domain-containing protein</fullName>
    </recommendedName>
</protein>
<gene>
    <name evidence="2" type="ORF">JOF28_000997</name>
</gene>
<keyword evidence="1" id="KW-1133">Transmembrane helix</keyword>
<feature type="transmembrane region" description="Helical" evidence="1">
    <location>
        <begin position="132"/>
        <end position="151"/>
    </location>
</feature>
<evidence type="ECO:0000313" key="3">
    <source>
        <dbReference type="Proteomes" id="UP000675163"/>
    </source>
</evidence>
<keyword evidence="1" id="KW-0812">Transmembrane</keyword>
<dbReference type="AlphaFoldDB" id="A0A940PMD3"/>
<dbReference type="Proteomes" id="UP000675163">
    <property type="component" value="Unassembled WGS sequence"/>
</dbReference>
<reference evidence="2" key="1">
    <citation type="submission" date="2021-02" db="EMBL/GenBank/DDBJ databases">
        <title>Sequencing the genomes of 1000 actinobacteria strains.</title>
        <authorList>
            <person name="Klenk H.-P."/>
        </authorList>
    </citation>
    <scope>NUCLEOTIDE SEQUENCE</scope>
    <source>
        <strain evidence="2">DSM 22850</strain>
    </source>
</reference>